<dbReference type="InterPro" id="IPR016181">
    <property type="entry name" value="Acyl_CoA_acyltransferase"/>
</dbReference>
<gene>
    <name evidence="2" type="ORF">EV653_5527</name>
</gene>
<protein>
    <submittedName>
        <fullName evidence="2">Ribosomal protein S18 acetylase RimI-like enzyme</fullName>
    </submittedName>
</protein>
<dbReference type="InterPro" id="IPR000182">
    <property type="entry name" value="GNAT_dom"/>
</dbReference>
<dbReference type="GO" id="GO:0005840">
    <property type="term" value="C:ribosome"/>
    <property type="evidence" value="ECO:0007669"/>
    <property type="project" value="UniProtKB-KW"/>
</dbReference>
<evidence type="ECO:0000259" key="1">
    <source>
        <dbReference type="PROSITE" id="PS51186"/>
    </source>
</evidence>
<comment type="caution">
    <text evidence="2">The sequence shown here is derived from an EMBL/GenBank/DDBJ whole genome shotgun (WGS) entry which is preliminary data.</text>
</comment>
<keyword evidence="2" id="KW-0687">Ribonucleoprotein</keyword>
<dbReference type="RefSeq" id="WP_134106504.1">
    <property type="nucleotide sequence ID" value="NZ_SODP01000002.1"/>
</dbReference>
<proteinExistence type="predicted"/>
<evidence type="ECO:0000313" key="3">
    <source>
        <dbReference type="Proteomes" id="UP000295146"/>
    </source>
</evidence>
<keyword evidence="3" id="KW-1185">Reference proteome</keyword>
<sequence>MTKIRDYRDADAASWLRCRLLSFFGTEYYDDVVVDRPVFENPAHRLVAVEGDVVVGLMDVEIFADRATIDVLAVHPDHQRSGLATQLLDAVIPRLQGGVLDAWTRGDASANAWYQRSGFTENFRYLHVYKSAHDDTDGFEAPGPLGKPVTAFMHAPISVEASVRARFSRVHVCRQYVRAI</sequence>
<dbReference type="AlphaFoldDB" id="A0A4R8CCU5"/>
<accession>A0A4R8CCU5</accession>
<keyword evidence="2" id="KW-0689">Ribosomal protein</keyword>
<dbReference type="PROSITE" id="PS51186">
    <property type="entry name" value="GNAT"/>
    <property type="match status" value="1"/>
</dbReference>
<dbReference type="Proteomes" id="UP000295146">
    <property type="component" value="Unassembled WGS sequence"/>
</dbReference>
<feature type="domain" description="N-acetyltransferase" evidence="1">
    <location>
        <begin position="2"/>
        <end position="150"/>
    </location>
</feature>
<reference evidence="2 3" key="1">
    <citation type="submission" date="2019-03" db="EMBL/GenBank/DDBJ databases">
        <title>Genomic Encyclopedia of Type Strains, Phase III (KMG-III): the genomes of soil and plant-associated and newly described type strains.</title>
        <authorList>
            <person name="Whitman W."/>
        </authorList>
    </citation>
    <scope>NUCLEOTIDE SEQUENCE [LARGE SCALE GENOMIC DNA]</scope>
    <source>
        <strain evidence="2 3">VKM Ac-2573</strain>
    </source>
</reference>
<dbReference type="OrthoDB" id="9775595at2"/>
<name>A0A4R8CCU5_9ACTN</name>
<dbReference type="GO" id="GO:0016747">
    <property type="term" value="F:acyltransferase activity, transferring groups other than amino-acyl groups"/>
    <property type="evidence" value="ECO:0007669"/>
    <property type="project" value="InterPro"/>
</dbReference>
<dbReference type="CDD" id="cd04301">
    <property type="entry name" value="NAT_SF"/>
    <property type="match status" value="1"/>
</dbReference>
<dbReference type="Pfam" id="PF13508">
    <property type="entry name" value="Acetyltransf_7"/>
    <property type="match status" value="1"/>
</dbReference>
<organism evidence="2 3">
    <name type="scientific">Kribbella pratensis</name>
    <dbReference type="NCBI Taxonomy" id="2512112"/>
    <lineage>
        <taxon>Bacteria</taxon>
        <taxon>Bacillati</taxon>
        <taxon>Actinomycetota</taxon>
        <taxon>Actinomycetes</taxon>
        <taxon>Propionibacteriales</taxon>
        <taxon>Kribbellaceae</taxon>
        <taxon>Kribbella</taxon>
    </lineage>
</organism>
<dbReference type="SUPFAM" id="SSF55729">
    <property type="entry name" value="Acyl-CoA N-acyltransferases (Nat)"/>
    <property type="match status" value="1"/>
</dbReference>
<evidence type="ECO:0000313" key="2">
    <source>
        <dbReference type="EMBL" id="TDW71443.1"/>
    </source>
</evidence>
<dbReference type="Gene3D" id="3.40.630.30">
    <property type="match status" value="1"/>
</dbReference>
<dbReference type="EMBL" id="SODP01000002">
    <property type="protein sequence ID" value="TDW71443.1"/>
    <property type="molecule type" value="Genomic_DNA"/>
</dbReference>